<name>A0AAD7IK69_9AGAR</name>
<keyword evidence="1" id="KW-0472">Membrane</keyword>
<keyword evidence="3" id="KW-1185">Reference proteome</keyword>
<comment type="caution">
    <text evidence="2">The sequence shown here is derived from an EMBL/GenBank/DDBJ whole genome shotgun (WGS) entry which is preliminary data.</text>
</comment>
<dbReference type="Proteomes" id="UP001215598">
    <property type="component" value="Unassembled WGS sequence"/>
</dbReference>
<evidence type="ECO:0000313" key="3">
    <source>
        <dbReference type="Proteomes" id="UP001215598"/>
    </source>
</evidence>
<dbReference type="AlphaFoldDB" id="A0AAD7IK69"/>
<accession>A0AAD7IK69</accession>
<evidence type="ECO:0000256" key="1">
    <source>
        <dbReference type="SAM" id="Phobius"/>
    </source>
</evidence>
<feature type="transmembrane region" description="Helical" evidence="1">
    <location>
        <begin position="134"/>
        <end position="155"/>
    </location>
</feature>
<organism evidence="2 3">
    <name type="scientific">Mycena metata</name>
    <dbReference type="NCBI Taxonomy" id="1033252"/>
    <lineage>
        <taxon>Eukaryota</taxon>
        <taxon>Fungi</taxon>
        <taxon>Dikarya</taxon>
        <taxon>Basidiomycota</taxon>
        <taxon>Agaricomycotina</taxon>
        <taxon>Agaricomycetes</taxon>
        <taxon>Agaricomycetidae</taxon>
        <taxon>Agaricales</taxon>
        <taxon>Marasmiineae</taxon>
        <taxon>Mycenaceae</taxon>
        <taxon>Mycena</taxon>
    </lineage>
</organism>
<dbReference type="EMBL" id="JARKIB010000088">
    <property type="protein sequence ID" value="KAJ7744102.1"/>
    <property type="molecule type" value="Genomic_DNA"/>
</dbReference>
<feature type="transmembrane region" description="Helical" evidence="1">
    <location>
        <begin position="25"/>
        <end position="42"/>
    </location>
</feature>
<keyword evidence="1" id="KW-0812">Transmembrane</keyword>
<feature type="transmembrane region" description="Helical" evidence="1">
    <location>
        <begin position="202"/>
        <end position="224"/>
    </location>
</feature>
<feature type="transmembrane region" description="Helical" evidence="1">
    <location>
        <begin position="54"/>
        <end position="83"/>
    </location>
</feature>
<keyword evidence="1" id="KW-1133">Transmembrane helix</keyword>
<proteinExistence type="predicted"/>
<protein>
    <submittedName>
        <fullName evidence="2">Uncharacterized protein</fullName>
    </submittedName>
</protein>
<sequence length="281" mass="30622">MIINLNKFDDAELLLVDVAMAGAELLGYGIHMVLFILAICILRRRKTAGKKLMLIYTAAMALFGTTQLVLSVAMAICTVQLVVQGGPTSSKWQLRKAILALDLAQTFVFFANNLVSDSLLLYRCFVIWGSRWRPIVLPGLLIVATCIVGYGTTFSEISHSAQAFDFIAPYIFAAVTNLVLVAFTGALYFFPTIILLMPTPAVPRAIFIGIAIHLLNIAPTLIVVRVGLGHDIQGTIHTIESNAANARLPAHVLVTPLQHPSSEVLHIKRSADDDSWAKTEI</sequence>
<feature type="transmembrane region" description="Helical" evidence="1">
    <location>
        <begin position="167"/>
        <end position="190"/>
    </location>
</feature>
<evidence type="ECO:0000313" key="2">
    <source>
        <dbReference type="EMBL" id="KAJ7744102.1"/>
    </source>
</evidence>
<reference evidence="2" key="1">
    <citation type="submission" date="2023-03" db="EMBL/GenBank/DDBJ databases">
        <title>Massive genome expansion in bonnet fungi (Mycena s.s.) driven by repeated elements and novel gene families across ecological guilds.</title>
        <authorList>
            <consortium name="Lawrence Berkeley National Laboratory"/>
            <person name="Harder C.B."/>
            <person name="Miyauchi S."/>
            <person name="Viragh M."/>
            <person name="Kuo A."/>
            <person name="Thoen E."/>
            <person name="Andreopoulos B."/>
            <person name="Lu D."/>
            <person name="Skrede I."/>
            <person name="Drula E."/>
            <person name="Henrissat B."/>
            <person name="Morin E."/>
            <person name="Kohler A."/>
            <person name="Barry K."/>
            <person name="LaButti K."/>
            <person name="Morin E."/>
            <person name="Salamov A."/>
            <person name="Lipzen A."/>
            <person name="Mereny Z."/>
            <person name="Hegedus B."/>
            <person name="Baldrian P."/>
            <person name="Stursova M."/>
            <person name="Weitz H."/>
            <person name="Taylor A."/>
            <person name="Grigoriev I.V."/>
            <person name="Nagy L.G."/>
            <person name="Martin F."/>
            <person name="Kauserud H."/>
        </authorList>
    </citation>
    <scope>NUCLEOTIDE SEQUENCE</scope>
    <source>
        <strain evidence="2">CBHHK182m</strain>
    </source>
</reference>
<gene>
    <name evidence="2" type="ORF">B0H16DRAFT_1727377</name>
</gene>